<dbReference type="RefSeq" id="WP_052661199.1">
    <property type="nucleotide sequence ID" value="NZ_CP009687.1"/>
</dbReference>
<evidence type="ECO:0000256" key="9">
    <source>
        <dbReference type="SAM" id="Phobius"/>
    </source>
</evidence>
<evidence type="ECO:0000259" key="10">
    <source>
        <dbReference type="PROSITE" id="PS50035"/>
    </source>
</evidence>
<dbReference type="GO" id="GO:0008808">
    <property type="term" value="F:cardiolipin synthase activity"/>
    <property type="evidence" value="ECO:0007669"/>
    <property type="project" value="UniProtKB-UniRule"/>
</dbReference>
<sequence length="500" mass="57293">MKEFLVLITWLLFLAVIYYNLFVIIPEAIILGVYPYVLGITLILGIGVLVLKFVENPSFEKVIYIVLGISCLFVGFSFIQVWRNAKLLNHYQENRSYYMDDLMKITRERKYEGIHLTPEQEGIATLIEANTGIPLTNYNRATIINESKKIFDEMIEAMDQAKESIHIGFFIVRDDHIGEKFKEILKKKVKEGVEVRLIYDGKGSHRLGKSFIKGLREAGVEIFAYDAIATSILKGKLNHSNHRKMVIIDGKVAFTGGINLGDEYLGRDEAIGNWEDLCIRVEGEGAHWIQKVFLADWYYVTEEKLLDEAYFQAIQVEEVLPMQVVTSGYDTHWNEISQVYFSMITAAKESVYIATPYLILSDSMLKALETAALRGVDVNIILPKKPDLFIVGWANASFFEKLLKRKVKVYQYKDGFLHAKAVLVDGETLSLGSANLNTRSLHLDYELNLMIYDETLGREMKEEFKRYIENSVQVTLEDYKSPPISQRLKELIGRFIIPLT</sequence>
<dbReference type="PANTHER" id="PTHR21248:SF22">
    <property type="entry name" value="PHOSPHOLIPASE D"/>
    <property type="match status" value="1"/>
</dbReference>
<dbReference type="SUPFAM" id="SSF56024">
    <property type="entry name" value="Phospholipase D/nuclease"/>
    <property type="match status" value="2"/>
</dbReference>
<feature type="transmembrane region" description="Helical" evidence="9">
    <location>
        <begin position="31"/>
        <end position="51"/>
    </location>
</feature>
<dbReference type="Proteomes" id="UP000035704">
    <property type="component" value="Chromosome"/>
</dbReference>
<dbReference type="CDD" id="cd09112">
    <property type="entry name" value="PLDc_CLS_2"/>
    <property type="match status" value="1"/>
</dbReference>
<dbReference type="STRING" id="84022.CACET_c05850"/>
<gene>
    <name evidence="11" type="ORF">CACET_c05850</name>
</gene>
<proteinExistence type="predicted"/>
<keyword evidence="12" id="KW-1185">Reference proteome</keyword>
<dbReference type="InterPro" id="IPR001736">
    <property type="entry name" value="PLipase_D/transphosphatidylase"/>
</dbReference>
<dbReference type="PROSITE" id="PS50035">
    <property type="entry name" value="PLD"/>
    <property type="match status" value="2"/>
</dbReference>
<dbReference type="PANTHER" id="PTHR21248">
    <property type="entry name" value="CARDIOLIPIN SYNTHASE"/>
    <property type="match status" value="1"/>
</dbReference>
<dbReference type="PATRIC" id="fig|84022.6.peg.594"/>
<dbReference type="OrthoDB" id="9762009at2"/>
<protein>
    <recommendedName>
        <fullName evidence="8">Cardiolipin synthase</fullName>
        <ecNumber evidence="8">2.7.8.-</ecNumber>
    </recommendedName>
</protein>
<name>A0A0G3W8C1_9CLOT</name>
<evidence type="ECO:0000256" key="5">
    <source>
        <dbReference type="ARBA" id="ARBA00022737"/>
    </source>
</evidence>
<feature type="domain" description="PLD phosphodiesterase" evidence="10">
    <location>
        <begin position="413"/>
        <end position="440"/>
    </location>
</feature>
<keyword evidence="5" id="KW-0677">Repeat</keyword>
<dbReference type="GO" id="GO:0005886">
    <property type="term" value="C:plasma membrane"/>
    <property type="evidence" value="ECO:0007669"/>
    <property type="project" value="UniProtKB-SubCell"/>
</dbReference>
<feature type="transmembrane region" description="Helical" evidence="9">
    <location>
        <begin position="63"/>
        <end position="82"/>
    </location>
</feature>
<feature type="transmembrane region" description="Helical" evidence="9">
    <location>
        <begin position="7"/>
        <end position="25"/>
    </location>
</feature>
<reference evidence="11 12" key="1">
    <citation type="submission" date="2014-10" db="EMBL/GenBank/DDBJ databases">
        <title>Genome sequence of Clostridium aceticum DSM 1496.</title>
        <authorList>
            <person name="Poehlein A."/>
            <person name="Schiel-Bengelsdorf B."/>
            <person name="Gottschalk G."/>
            <person name="Duerre P."/>
            <person name="Daniel R."/>
        </authorList>
    </citation>
    <scope>NUCLEOTIDE SEQUENCE [LARGE SCALE GENOMIC DNA]</scope>
    <source>
        <strain evidence="11 12">DSM 1496</strain>
    </source>
</reference>
<evidence type="ECO:0000256" key="6">
    <source>
        <dbReference type="ARBA" id="ARBA00022989"/>
    </source>
</evidence>
<evidence type="ECO:0000313" key="11">
    <source>
        <dbReference type="EMBL" id="AKL94095.1"/>
    </source>
</evidence>
<dbReference type="AlphaFoldDB" id="A0A0G3W8C1"/>
<keyword evidence="7 9" id="KW-0472">Membrane</keyword>
<evidence type="ECO:0000256" key="8">
    <source>
        <dbReference type="NCBIfam" id="TIGR04265"/>
    </source>
</evidence>
<keyword evidence="6 9" id="KW-1133">Transmembrane helix</keyword>
<dbReference type="SMART" id="SM00155">
    <property type="entry name" value="PLDc"/>
    <property type="match status" value="2"/>
</dbReference>
<organism evidence="11 12">
    <name type="scientific">Clostridium aceticum</name>
    <dbReference type="NCBI Taxonomy" id="84022"/>
    <lineage>
        <taxon>Bacteria</taxon>
        <taxon>Bacillati</taxon>
        <taxon>Bacillota</taxon>
        <taxon>Clostridia</taxon>
        <taxon>Eubacteriales</taxon>
        <taxon>Clostridiaceae</taxon>
        <taxon>Clostridium</taxon>
    </lineage>
</organism>
<feature type="domain" description="PLD phosphodiesterase" evidence="10">
    <location>
        <begin position="237"/>
        <end position="264"/>
    </location>
</feature>
<accession>A0A0G3W8C1</accession>
<keyword evidence="4 9" id="KW-0812">Transmembrane</keyword>
<dbReference type="Pfam" id="PF13091">
    <property type="entry name" value="PLDc_2"/>
    <property type="match status" value="2"/>
</dbReference>
<dbReference type="KEGG" id="cace:CACET_c05850"/>
<dbReference type="GO" id="GO:0032049">
    <property type="term" value="P:cardiolipin biosynthetic process"/>
    <property type="evidence" value="ECO:0007669"/>
    <property type="project" value="UniProtKB-UniRule"/>
</dbReference>
<evidence type="ECO:0000256" key="2">
    <source>
        <dbReference type="ARBA" id="ARBA00022475"/>
    </source>
</evidence>
<evidence type="ECO:0000256" key="4">
    <source>
        <dbReference type="ARBA" id="ARBA00022692"/>
    </source>
</evidence>
<dbReference type="InterPro" id="IPR022924">
    <property type="entry name" value="Cardiolipin_synthase"/>
</dbReference>
<comment type="subcellular location">
    <subcellularLocation>
        <location evidence="1">Cell membrane</location>
    </subcellularLocation>
</comment>
<dbReference type="CDD" id="cd09110">
    <property type="entry name" value="PLDc_CLS_1"/>
    <property type="match status" value="1"/>
</dbReference>
<dbReference type="Gene3D" id="3.30.870.10">
    <property type="entry name" value="Endonuclease Chain A"/>
    <property type="match status" value="2"/>
</dbReference>
<evidence type="ECO:0000256" key="7">
    <source>
        <dbReference type="ARBA" id="ARBA00023136"/>
    </source>
</evidence>
<dbReference type="EC" id="2.7.8.-" evidence="8"/>
<dbReference type="InterPro" id="IPR025202">
    <property type="entry name" value="PLD-like_dom"/>
</dbReference>
<keyword evidence="3 11" id="KW-0808">Transferase</keyword>
<dbReference type="NCBIfam" id="TIGR04265">
    <property type="entry name" value="bac_cardiolipin"/>
    <property type="match status" value="1"/>
</dbReference>
<keyword evidence="2" id="KW-1003">Cell membrane</keyword>
<evidence type="ECO:0000256" key="3">
    <source>
        <dbReference type="ARBA" id="ARBA00022679"/>
    </source>
</evidence>
<dbReference type="EMBL" id="CP009687">
    <property type="protein sequence ID" value="AKL94095.1"/>
    <property type="molecule type" value="Genomic_DNA"/>
</dbReference>
<evidence type="ECO:0000313" key="12">
    <source>
        <dbReference type="Proteomes" id="UP000035704"/>
    </source>
</evidence>
<evidence type="ECO:0000256" key="1">
    <source>
        <dbReference type="ARBA" id="ARBA00004236"/>
    </source>
</evidence>